<accession>A0A9Q0KFC8</accession>
<name>A0A9Q0KFC8_9MAGN</name>
<proteinExistence type="predicted"/>
<evidence type="ECO:0000313" key="4">
    <source>
        <dbReference type="EMBL" id="KAJ4969482.1"/>
    </source>
</evidence>
<dbReference type="CDD" id="cd06141">
    <property type="entry name" value="WRN_exo"/>
    <property type="match status" value="1"/>
</dbReference>
<comment type="caution">
    <text evidence="4">The sequence shown here is derived from an EMBL/GenBank/DDBJ whole genome shotgun (WGS) entry which is preliminary data.</text>
</comment>
<evidence type="ECO:0000259" key="3">
    <source>
        <dbReference type="Pfam" id="PF01612"/>
    </source>
</evidence>
<evidence type="ECO:0000256" key="1">
    <source>
        <dbReference type="ARBA" id="ARBA00022722"/>
    </source>
</evidence>
<dbReference type="Proteomes" id="UP001141806">
    <property type="component" value="Unassembled WGS sequence"/>
</dbReference>
<dbReference type="SUPFAM" id="SSF53098">
    <property type="entry name" value="Ribonuclease H-like"/>
    <property type="match status" value="1"/>
</dbReference>
<dbReference type="InterPro" id="IPR051132">
    <property type="entry name" value="3-5_Exonuclease_domain"/>
</dbReference>
<dbReference type="GO" id="GO:0008408">
    <property type="term" value="F:3'-5' exonuclease activity"/>
    <property type="evidence" value="ECO:0007669"/>
    <property type="project" value="InterPro"/>
</dbReference>
<dbReference type="Gene3D" id="3.30.420.10">
    <property type="entry name" value="Ribonuclease H-like superfamily/Ribonuclease H"/>
    <property type="match status" value="1"/>
</dbReference>
<dbReference type="GO" id="GO:0003676">
    <property type="term" value="F:nucleic acid binding"/>
    <property type="evidence" value="ECO:0007669"/>
    <property type="project" value="InterPro"/>
</dbReference>
<evidence type="ECO:0000313" key="5">
    <source>
        <dbReference type="Proteomes" id="UP001141806"/>
    </source>
</evidence>
<reference evidence="4" key="1">
    <citation type="journal article" date="2023" name="Plant J.">
        <title>The genome of the king protea, Protea cynaroides.</title>
        <authorList>
            <person name="Chang J."/>
            <person name="Duong T.A."/>
            <person name="Schoeman C."/>
            <person name="Ma X."/>
            <person name="Roodt D."/>
            <person name="Barker N."/>
            <person name="Li Z."/>
            <person name="Van de Peer Y."/>
            <person name="Mizrachi E."/>
        </authorList>
    </citation>
    <scope>NUCLEOTIDE SEQUENCE</scope>
    <source>
        <tissue evidence="4">Young leaves</tissue>
    </source>
</reference>
<dbReference type="GO" id="GO:0006139">
    <property type="term" value="P:nucleobase-containing compound metabolic process"/>
    <property type="evidence" value="ECO:0007669"/>
    <property type="project" value="InterPro"/>
</dbReference>
<dbReference type="GO" id="GO:0005634">
    <property type="term" value="C:nucleus"/>
    <property type="evidence" value="ECO:0007669"/>
    <property type="project" value="TreeGrafter"/>
</dbReference>
<protein>
    <recommendedName>
        <fullName evidence="3">3'-5' exonuclease domain-containing protein</fullName>
    </recommendedName>
</protein>
<keyword evidence="5" id="KW-1185">Reference proteome</keyword>
<feature type="domain" description="3'-5' exonuclease" evidence="3">
    <location>
        <begin position="73"/>
        <end position="202"/>
    </location>
</feature>
<keyword evidence="2" id="KW-0378">Hydrolase</keyword>
<dbReference type="OrthoDB" id="10261556at2759"/>
<dbReference type="Pfam" id="PF01612">
    <property type="entry name" value="DNA_pol_A_exo1"/>
    <property type="match status" value="1"/>
</dbReference>
<dbReference type="AlphaFoldDB" id="A0A9Q0KFC8"/>
<gene>
    <name evidence="4" type="ORF">NE237_016183</name>
</gene>
<dbReference type="InterPro" id="IPR036397">
    <property type="entry name" value="RNaseH_sf"/>
</dbReference>
<dbReference type="EMBL" id="JAMYWD010000006">
    <property type="protein sequence ID" value="KAJ4969482.1"/>
    <property type="molecule type" value="Genomic_DNA"/>
</dbReference>
<sequence length="208" mass="24367">MNDDYITIKDHNNEDTHLRELYSVTVFGNRVSTTVTRRATVVRKWIYRIRHRHRFRRNRFLVGLGVQWRPDISNQGATLQLCVGRQCLIFQILHANFIPRILKRFLANDSITFVGVYNHTDSRMLKRDYNLSVVRLLELGSVANLRGASMETLAYSILGFHGIKKPQWIARSDWEVKWLTSDQVQYASVDAYLSFEIGKKLKAWNHDT</sequence>
<dbReference type="InterPro" id="IPR002562">
    <property type="entry name" value="3'-5'_exonuclease_dom"/>
</dbReference>
<dbReference type="GO" id="GO:0005737">
    <property type="term" value="C:cytoplasm"/>
    <property type="evidence" value="ECO:0007669"/>
    <property type="project" value="TreeGrafter"/>
</dbReference>
<dbReference type="PANTHER" id="PTHR13620:SF59">
    <property type="entry name" value="POLYNUCLEOTIDYL TRANSFERASE, RIBONUCLEASE H-LIKE SUPERFAMILY PROTEIN"/>
    <property type="match status" value="1"/>
</dbReference>
<evidence type="ECO:0000256" key="2">
    <source>
        <dbReference type="ARBA" id="ARBA00022801"/>
    </source>
</evidence>
<dbReference type="PANTHER" id="PTHR13620">
    <property type="entry name" value="3-5 EXONUCLEASE"/>
    <property type="match status" value="1"/>
</dbReference>
<dbReference type="InterPro" id="IPR012337">
    <property type="entry name" value="RNaseH-like_sf"/>
</dbReference>
<keyword evidence="1" id="KW-0540">Nuclease</keyword>
<organism evidence="4 5">
    <name type="scientific">Protea cynaroides</name>
    <dbReference type="NCBI Taxonomy" id="273540"/>
    <lineage>
        <taxon>Eukaryota</taxon>
        <taxon>Viridiplantae</taxon>
        <taxon>Streptophyta</taxon>
        <taxon>Embryophyta</taxon>
        <taxon>Tracheophyta</taxon>
        <taxon>Spermatophyta</taxon>
        <taxon>Magnoliopsida</taxon>
        <taxon>Proteales</taxon>
        <taxon>Proteaceae</taxon>
        <taxon>Protea</taxon>
    </lineage>
</organism>